<keyword evidence="2" id="KW-1185">Reference proteome</keyword>
<accession>A0ABS6X0S1</accession>
<sequence length="100" mass="11804">MDTFYQDELEAAWELETGFLGCLRAGVFDPVLYAEFLATLSRIHVEEHALLPRRLVTLLWFIPLFMEWQTEHITKSLPLKEYQAVRKKVETHLERILGFP</sequence>
<name>A0ABS6X0S1_9BACT</name>
<evidence type="ECO:0000313" key="2">
    <source>
        <dbReference type="Proteomes" id="UP000826188"/>
    </source>
</evidence>
<dbReference type="Proteomes" id="UP000826188">
    <property type="component" value="Unassembled WGS sequence"/>
</dbReference>
<protein>
    <recommendedName>
        <fullName evidence="3">Colicin D immunity protein domain-containing protein</fullName>
    </recommendedName>
</protein>
<reference evidence="1 2" key="1">
    <citation type="submission" date="2021-07" db="EMBL/GenBank/DDBJ databases">
        <title>Hymenobacter profundi sp. nov., isolated from deep-sea water.</title>
        <authorList>
            <person name="Kim M.K."/>
        </authorList>
    </citation>
    <scope>NUCLEOTIDE SEQUENCE [LARGE SCALE GENOMIC DNA]</scope>
    <source>
        <strain evidence="1 2">M2</strain>
    </source>
</reference>
<dbReference type="EMBL" id="JAHWGL010000051">
    <property type="protein sequence ID" value="MBW3129432.1"/>
    <property type="molecule type" value="Genomic_DNA"/>
</dbReference>
<dbReference type="RefSeq" id="WP_219159284.1">
    <property type="nucleotide sequence ID" value="NZ_JAHWGL010000051.1"/>
</dbReference>
<evidence type="ECO:0000313" key="1">
    <source>
        <dbReference type="EMBL" id="MBW3129432.1"/>
    </source>
</evidence>
<comment type="caution">
    <text evidence="1">The sequence shown here is derived from an EMBL/GenBank/DDBJ whole genome shotgun (WGS) entry which is preliminary data.</text>
</comment>
<proteinExistence type="predicted"/>
<evidence type="ECO:0008006" key="3">
    <source>
        <dbReference type="Google" id="ProtNLM"/>
    </source>
</evidence>
<gene>
    <name evidence="1" type="ORF">KYK14_12785</name>
</gene>
<organism evidence="1 2">
    <name type="scientific">Hymenobacter profundi</name>
    <dbReference type="NCBI Taxonomy" id="1982110"/>
    <lineage>
        <taxon>Bacteria</taxon>
        <taxon>Pseudomonadati</taxon>
        <taxon>Bacteroidota</taxon>
        <taxon>Cytophagia</taxon>
        <taxon>Cytophagales</taxon>
        <taxon>Hymenobacteraceae</taxon>
        <taxon>Hymenobacter</taxon>
    </lineage>
</organism>